<keyword evidence="9" id="KW-1133">Transmembrane helix</keyword>
<organism evidence="10 11">
    <name type="scientific">Acrodontium crateriforme</name>
    <dbReference type="NCBI Taxonomy" id="150365"/>
    <lineage>
        <taxon>Eukaryota</taxon>
        <taxon>Fungi</taxon>
        <taxon>Dikarya</taxon>
        <taxon>Ascomycota</taxon>
        <taxon>Pezizomycotina</taxon>
        <taxon>Dothideomycetes</taxon>
        <taxon>Dothideomycetidae</taxon>
        <taxon>Mycosphaerellales</taxon>
        <taxon>Teratosphaeriaceae</taxon>
        <taxon>Acrodontium</taxon>
    </lineage>
</organism>
<evidence type="ECO:0000256" key="8">
    <source>
        <dbReference type="SAM" id="MobiDB-lite"/>
    </source>
</evidence>
<dbReference type="AlphaFoldDB" id="A0AAQ3R7T6"/>
<evidence type="ECO:0000256" key="4">
    <source>
        <dbReference type="ARBA" id="ARBA00022980"/>
    </source>
</evidence>
<dbReference type="NCBIfam" id="TIGR01031">
    <property type="entry name" value="rpmF_bact"/>
    <property type="match status" value="1"/>
</dbReference>
<evidence type="ECO:0000256" key="9">
    <source>
        <dbReference type="SAM" id="Phobius"/>
    </source>
</evidence>
<dbReference type="InterPro" id="IPR002677">
    <property type="entry name" value="Ribosomal_bL32"/>
</dbReference>
<keyword evidence="9" id="KW-0472">Membrane</keyword>
<accession>A0AAQ3R7T6</accession>
<keyword evidence="5" id="KW-0496">Mitochondrion</keyword>
<sequence>MEGTTRRYSEARARSSAAAHFGLFTWTFAYAAYLWKDDRAKCSSSTAIMAALHAPSASFLSAFLPIVRATLNPGAPITRRIPLFSHLRTSILPAALLPIPSLLGEIWDGILRAVPKKKTSHMKKRHRQMAGKALKDVTSLNKCSSCGRPKRAHVLCPYCVKSIQAWLANGFKSKEELKALENEKFDQENEDRVARGLKPRRKVEEPEK</sequence>
<feature type="compositionally biased region" description="Basic and acidic residues" evidence="8">
    <location>
        <begin position="181"/>
        <end position="194"/>
    </location>
</feature>
<comment type="subcellular location">
    <subcellularLocation>
        <location evidence="1">Mitochondrion</location>
    </subcellularLocation>
</comment>
<feature type="transmembrane region" description="Helical" evidence="9">
    <location>
        <begin position="17"/>
        <end position="35"/>
    </location>
</feature>
<keyword evidence="4" id="KW-0689">Ribosomal protein</keyword>
<dbReference type="EMBL" id="CP138581">
    <property type="protein sequence ID" value="WPG98319.1"/>
    <property type="molecule type" value="Genomic_DNA"/>
</dbReference>
<dbReference type="PANTHER" id="PTHR21026:SF2">
    <property type="entry name" value="LARGE RIBOSOMAL SUBUNIT PROTEIN BL32M"/>
    <property type="match status" value="1"/>
</dbReference>
<protein>
    <recommendedName>
        <fullName evidence="7">Large ribosomal subunit protein bL32m</fullName>
    </recommendedName>
</protein>
<evidence type="ECO:0000313" key="11">
    <source>
        <dbReference type="Proteomes" id="UP001303373"/>
    </source>
</evidence>
<keyword evidence="3" id="KW-0809">Transit peptide</keyword>
<keyword evidence="9" id="KW-0812">Transmembrane</keyword>
<evidence type="ECO:0000256" key="6">
    <source>
        <dbReference type="ARBA" id="ARBA00023274"/>
    </source>
</evidence>
<feature type="transmembrane region" description="Helical" evidence="9">
    <location>
        <begin position="47"/>
        <end position="71"/>
    </location>
</feature>
<evidence type="ECO:0000256" key="2">
    <source>
        <dbReference type="ARBA" id="ARBA00008560"/>
    </source>
</evidence>
<dbReference type="SUPFAM" id="SSF57829">
    <property type="entry name" value="Zn-binding ribosomal proteins"/>
    <property type="match status" value="1"/>
</dbReference>
<keyword evidence="6" id="KW-0687">Ribonucleoprotein</keyword>
<dbReference type="InterPro" id="IPR051991">
    <property type="entry name" value="Mitoribosomal_protein_bL32"/>
</dbReference>
<dbReference type="Pfam" id="PF01783">
    <property type="entry name" value="Ribosomal_L32p"/>
    <property type="match status" value="1"/>
</dbReference>
<dbReference type="Proteomes" id="UP001303373">
    <property type="component" value="Chromosome 2"/>
</dbReference>
<evidence type="ECO:0000256" key="3">
    <source>
        <dbReference type="ARBA" id="ARBA00022946"/>
    </source>
</evidence>
<dbReference type="PANTHER" id="PTHR21026">
    <property type="entry name" value="39S RIBOSOMAL PROTEIN L32, MITOCHONDRIAL"/>
    <property type="match status" value="1"/>
</dbReference>
<dbReference type="GO" id="GO:0003735">
    <property type="term" value="F:structural constituent of ribosome"/>
    <property type="evidence" value="ECO:0007669"/>
    <property type="project" value="InterPro"/>
</dbReference>
<dbReference type="InterPro" id="IPR011332">
    <property type="entry name" value="Ribosomal_zn-bd"/>
</dbReference>
<proteinExistence type="inferred from homology"/>
<evidence type="ECO:0000256" key="7">
    <source>
        <dbReference type="ARBA" id="ARBA00039935"/>
    </source>
</evidence>
<evidence type="ECO:0000256" key="5">
    <source>
        <dbReference type="ARBA" id="ARBA00023128"/>
    </source>
</evidence>
<name>A0AAQ3R7T6_9PEZI</name>
<keyword evidence="11" id="KW-1185">Reference proteome</keyword>
<feature type="region of interest" description="Disordered" evidence="8">
    <location>
        <begin position="181"/>
        <end position="208"/>
    </location>
</feature>
<comment type="similarity">
    <text evidence="2">Belongs to the bacterial ribosomal protein bL32 family.</text>
</comment>
<evidence type="ECO:0000313" key="10">
    <source>
        <dbReference type="EMBL" id="WPG98319.1"/>
    </source>
</evidence>
<evidence type="ECO:0000256" key="1">
    <source>
        <dbReference type="ARBA" id="ARBA00004173"/>
    </source>
</evidence>
<dbReference type="GO" id="GO:0005762">
    <property type="term" value="C:mitochondrial large ribosomal subunit"/>
    <property type="evidence" value="ECO:0007669"/>
    <property type="project" value="TreeGrafter"/>
</dbReference>
<dbReference type="GO" id="GO:0006412">
    <property type="term" value="P:translation"/>
    <property type="evidence" value="ECO:0007669"/>
    <property type="project" value="InterPro"/>
</dbReference>
<gene>
    <name evidence="10" type="ORF">R9X50_00110800</name>
</gene>
<reference evidence="10 11" key="1">
    <citation type="submission" date="2023-11" db="EMBL/GenBank/DDBJ databases">
        <title>An acidophilic fungus is an integral part of prey digestion in a carnivorous sundew plant.</title>
        <authorList>
            <person name="Tsai I.J."/>
        </authorList>
    </citation>
    <scope>NUCLEOTIDE SEQUENCE [LARGE SCALE GENOMIC DNA]</scope>
    <source>
        <strain evidence="10">169a</strain>
    </source>
</reference>